<evidence type="ECO:0000313" key="9">
    <source>
        <dbReference type="EMBL" id="QOJ89565.1"/>
    </source>
</evidence>
<feature type="transmembrane region" description="Helical" evidence="7">
    <location>
        <begin position="387"/>
        <end position="404"/>
    </location>
</feature>
<dbReference type="RefSeq" id="WP_192907351.1">
    <property type="nucleotide sequence ID" value="NZ_CP062699.1"/>
</dbReference>
<dbReference type="CDD" id="cd17319">
    <property type="entry name" value="MFS_ExuT_GudP_like"/>
    <property type="match status" value="1"/>
</dbReference>
<organism evidence="9 10">
    <name type="scientific">Pseudomonas taiwanensis</name>
    <dbReference type="NCBI Taxonomy" id="470150"/>
    <lineage>
        <taxon>Bacteria</taxon>
        <taxon>Pseudomonadati</taxon>
        <taxon>Pseudomonadota</taxon>
        <taxon>Gammaproteobacteria</taxon>
        <taxon>Pseudomonadales</taxon>
        <taxon>Pseudomonadaceae</taxon>
        <taxon>Pseudomonas</taxon>
    </lineage>
</organism>
<dbReference type="EMBL" id="CP062699">
    <property type="protein sequence ID" value="QOJ89565.1"/>
    <property type="molecule type" value="Genomic_DNA"/>
</dbReference>
<dbReference type="AlphaFoldDB" id="A0A7L9GB07"/>
<feature type="transmembrane region" description="Helical" evidence="7">
    <location>
        <begin position="117"/>
        <end position="139"/>
    </location>
</feature>
<keyword evidence="4" id="KW-0058">Aromatic hydrocarbons catabolism</keyword>
<feature type="transmembrane region" description="Helical" evidence="7">
    <location>
        <begin position="317"/>
        <end position="340"/>
    </location>
</feature>
<feature type="domain" description="Major facilitator superfamily (MFS) profile" evidence="8">
    <location>
        <begin position="27"/>
        <end position="432"/>
    </location>
</feature>
<dbReference type="PANTHER" id="PTHR43791">
    <property type="entry name" value="PERMEASE-RELATED"/>
    <property type="match status" value="1"/>
</dbReference>
<evidence type="ECO:0000256" key="1">
    <source>
        <dbReference type="ARBA" id="ARBA00004141"/>
    </source>
</evidence>
<dbReference type="InterPro" id="IPR036259">
    <property type="entry name" value="MFS_trans_sf"/>
</dbReference>
<dbReference type="GO" id="GO:0022857">
    <property type="term" value="F:transmembrane transporter activity"/>
    <property type="evidence" value="ECO:0007669"/>
    <property type="project" value="InterPro"/>
</dbReference>
<feature type="transmembrane region" description="Helical" evidence="7">
    <location>
        <begin position="186"/>
        <end position="208"/>
    </location>
</feature>
<feature type="transmembrane region" description="Helical" evidence="7">
    <location>
        <begin position="23"/>
        <end position="41"/>
    </location>
</feature>
<dbReference type="Proteomes" id="UP000593847">
    <property type="component" value="Chromosome"/>
</dbReference>
<gene>
    <name evidence="9" type="ORF">ICN73_17040</name>
</gene>
<feature type="transmembrane region" description="Helical" evidence="7">
    <location>
        <begin position="285"/>
        <end position="305"/>
    </location>
</feature>
<evidence type="ECO:0000256" key="3">
    <source>
        <dbReference type="ARBA" id="ARBA00022692"/>
    </source>
</evidence>
<keyword evidence="3 7" id="KW-0812">Transmembrane</keyword>
<dbReference type="InterPro" id="IPR020846">
    <property type="entry name" value="MFS_dom"/>
</dbReference>
<dbReference type="FunFam" id="1.20.1250.20:FF:000018">
    <property type="entry name" value="MFS transporter permease"/>
    <property type="match status" value="1"/>
</dbReference>
<feature type="transmembrane region" description="Helical" evidence="7">
    <location>
        <begin position="360"/>
        <end position="380"/>
    </location>
</feature>
<keyword evidence="5 7" id="KW-1133">Transmembrane helix</keyword>
<sequence length="448" mass="48703">MTHSHSLQTEHIDPHLDLAYRKTAWRIMPLLMVCFLVAYLDRVNVGFAKLQMLDDLKFSEAVYGLGAGIFFVGYLIFEVPSNIALHRYGARRWIARIMVSWGLLSAAMMFVQAPWSFYALRFLIGVAEAGFFPGIIFYLTTWFPGHRRGVMVALFISALPISNMLGSLVSGLIMQHMDGVAGYAGWQWLFVIEGLPAVGLGLAVFYLLHDRIADARWLSDEEKQDMEAAIQRENQGKQGHSIREGLLSPKIWLLGGVYFCLVMSQYVITFWMPTIIRNSGIEQPLVIGMLSATPFAAAAVAVIFVGRSSDRYREYRWHVAICAFVGAAGVLFGTFFSGYLVLGMIGLTIGTAAMVSSLPVFWGMPTAVIGGAAAAAGIALINSMGNVAGFFATIIVGWITQVTGSTHGSMYMMAAVLVSGGVLALAVPKIKTGSTFLATTNAVSHGPD</sequence>
<dbReference type="KEGG" id="ptai:ICN73_17040"/>
<evidence type="ECO:0000259" key="8">
    <source>
        <dbReference type="PROSITE" id="PS50850"/>
    </source>
</evidence>
<feature type="transmembrane region" description="Helical" evidence="7">
    <location>
        <begin position="61"/>
        <end position="81"/>
    </location>
</feature>
<keyword evidence="6 7" id="KW-0472">Membrane</keyword>
<evidence type="ECO:0000256" key="4">
    <source>
        <dbReference type="ARBA" id="ARBA00022797"/>
    </source>
</evidence>
<dbReference type="Pfam" id="PF07690">
    <property type="entry name" value="MFS_1"/>
    <property type="match status" value="1"/>
</dbReference>
<dbReference type="PROSITE" id="PS50850">
    <property type="entry name" value="MFS"/>
    <property type="match status" value="1"/>
</dbReference>
<feature type="transmembrane region" description="Helical" evidence="7">
    <location>
        <begin position="151"/>
        <end position="174"/>
    </location>
</feature>
<feature type="transmembrane region" description="Helical" evidence="7">
    <location>
        <begin position="93"/>
        <end position="111"/>
    </location>
</feature>
<dbReference type="InterPro" id="IPR011701">
    <property type="entry name" value="MFS"/>
</dbReference>
<accession>A0A7L9GB07</accession>
<protein>
    <submittedName>
        <fullName evidence="9">MFS transporter</fullName>
    </submittedName>
</protein>
<keyword evidence="2" id="KW-0813">Transport</keyword>
<evidence type="ECO:0000313" key="10">
    <source>
        <dbReference type="Proteomes" id="UP000593847"/>
    </source>
</evidence>
<dbReference type="Gene3D" id="1.20.1250.20">
    <property type="entry name" value="MFS general substrate transporter like domains"/>
    <property type="match status" value="2"/>
</dbReference>
<comment type="subcellular location">
    <subcellularLocation>
        <location evidence="1">Membrane</location>
        <topology evidence="1">Multi-pass membrane protein</topology>
    </subcellularLocation>
</comment>
<dbReference type="PANTHER" id="PTHR43791:SF36">
    <property type="entry name" value="TRANSPORTER, PUTATIVE (AFU_ORTHOLOGUE AFUA_6G08340)-RELATED"/>
    <property type="match status" value="1"/>
</dbReference>
<evidence type="ECO:0000256" key="5">
    <source>
        <dbReference type="ARBA" id="ARBA00022989"/>
    </source>
</evidence>
<dbReference type="GO" id="GO:0005886">
    <property type="term" value="C:plasma membrane"/>
    <property type="evidence" value="ECO:0007669"/>
    <property type="project" value="TreeGrafter"/>
</dbReference>
<evidence type="ECO:0000256" key="2">
    <source>
        <dbReference type="ARBA" id="ARBA00022448"/>
    </source>
</evidence>
<evidence type="ECO:0000256" key="6">
    <source>
        <dbReference type="ARBA" id="ARBA00023136"/>
    </source>
</evidence>
<feature type="transmembrane region" description="Helical" evidence="7">
    <location>
        <begin position="251"/>
        <end position="273"/>
    </location>
</feature>
<dbReference type="SUPFAM" id="SSF103473">
    <property type="entry name" value="MFS general substrate transporter"/>
    <property type="match status" value="1"/>
</dbReference>
<feature type="transmembrane region" description="Helical" evidence="7">
    <location>
        <begin position="410"/>
        <end position="427"/>
    </location>
</feature>
<keyword evidence="10" id="KW-1185">Reference proteome</keyword>
<evidence type="ECO:0000256" key="7">
    <source>
        <dbReference type="SAM" id="Phobius"/>
    </source>
</evidence>
<reference evidence="9" key="1">
    <citation type="submission" date="2020-09" db="EMBL/GenBank/DDBJ databases">
        <title>Complete genome sequence of Pseudomonas taiwanensis CC, a plant growth-promoting and biotite-weathering strain.</title>
        <authorList>
            <person name="Cheng C."/>
        </authorList>
    </citation>
    <scope>NUCLEOTIDE SEQUENCE [LARGE SCALE GENOMIC DNA]</scope>
    <source>
        <strain evidence="9">WRS8</strain>
    </source>
</reference>
<proteinExistence type="predicted"/>
<name>A0A7L9GB07_9PSED</name>